<dbReference type="PROSITE" id="PS51257">
    <property type="entry name" value="PROKAR_LIPOPROTEIN"/>
    <property type="match status" value="1"/>
</dbReference>
<feature type="compositionally biased region" description="Pro residues" evidence="1">
    <location>
        <begin position="63"/>
        <end position="74"/>
    </location>
</feature>
<dbReference type="InterPro" id="IPR019546">
    <property type="entry name" value="TAT_signal_bac_arc"/>
</dbReference>
<sequence>MKEMNRRTFLKLSGASAVMLALAGCEDEGFGGSGAPEPPDSGSSIDPSTYDPFYSEEITTLGPPLPEAPDSPPIPVIRDGRKIFEIINAELTRRKVQYFKLQYNAGLEHSIQSEMQMFVDYDTPSFPAKEGLEARMNGDYTDGMWDGFKEGGYGWGGGSTAFIRSIHHYCYGIQLDNYREKRYYLDRPYPANQAQFKALMDELEGKFNYAPDPNMLDPEEVRKYDIGITVADVQGKTYWAAYIMRTPENPDDDE</sequence>
<evidence type="ECO:0000256" key="1">
    <source>
        <dbReference type="SAM" id="MobiDB-lite"/>
    </source>
</evidence>
<dbReference type="Pfam" id="PF10518">
    <property type="entry name" value="TAT_signal"/>
    <property type="match status" value="1"/>
</dbReference>
<name>A0AB35Y7J1_9FIRM</name>
<dbReference type="NCBIfam" id="TIGR01409">
    <property type="entry name" value="TAT_signal_seq"/>
    <property type="match status" value="1"/>
</dbReference>
<evidence type="ECO:0000313" key="3">
    <source>
        <dbReference type="Proteomes" id="UP001373196"/>
    </source>
</evidence>
<dbReference type="PROSITE" id="PS51318">
    <property type="entry name" value="TAT"/>
    <property type="match status" value="1"/>
</dbReference>
<feature type="region of interest" description="Disordered" evidence="1">
    <location>
        <begin position="29"/>
        <end position="74"/>
    </location>
</feature>
<dbReference type="AlphaFoldDB" id="A0AB35Y7J1"/>
<organism evidence="2 3">
    <name type="scientific">Faecalibacterium wellingii</name>
    <dbReference type="NCBI Taxonomy" id="2929491"/>
    <lineage>
        <taxon>Bacteria</taxon>
        <taxon>Bacillati</taxon>
        <taxon>Bacillota</taxon>
        <taxon>Clostridia</taxon>
        <taxon>Eubacteriales</taxon>
        <taxon>Oscillospiraceae</taxon>
        <taxon>Faecalibacterium</taxon>
    </lineage>
</organism>
<accession>A0AB35Y7J1</accession>
<dbReference type="InterPro" id="IPR006311">
    <property type="entry name" value="TAT_signal"/>
</dbReference>
<evidence type="ECO:0000313" key="2">
    <source>
        <dbReference type="EMBL" id="MEJ5196846.1"/>
    </source>
</evidence>
<dbReference type="EMBL" id="JBBFGL010000013">
    <property type="protein sequence ID" value="MEJ5196846.1"/>
    <property type="molecule type" value="Genomic_DNA"/>
</dbReference>
<gene>
    <name evidence="2" type="ORF">WF834_11830</name>
</gene>
<protein>
    <submittedName>
        <fullName evidence="2">Twin-arginine translocation signal domain-containing protein</fullName>
    </submittedName>
</protein>
<dbReference type="RefSeq" id="WP_339396077.1">
    <property type="nucleotide sequence ID" value="NZ_JBBFGL010000013.1"/>
</dbReference>
<proteinExistence type="predicted"/>
<reference evidence="2" key="1">
    <citation type="submission" date="2024-03" db="EMBL/GenBank/DDBJ databases">
        <authorList>
            <person name="Plomp N."/>
            <person name="Harmsen H.J."/>
        </authorList>
    </citation>
    <scope>NUCLEOTIDE SEQUENCE</scope>
    <source>
        <strain evidence="2">HTF-128</strain>
    </source>
</reference>
<comment type="caution">
    <text evidence="2">The sequence shown here is derived from an EMBL/GenBank/DDBJ whole genome shotgun (WGS) entry which is preliminary data.</text>
</comment>
<dbReference type="Proteomes" id="UP001373196">
    <property type="component" value="Unassembled WGS sequence"/>
</dbReference>